<gene>
    <name evidence="6" type="ORF">FHR98_003090</name>
</gene>
<dbReference type="AlphaFoldDB" id="A0A839SYM8"/>
<dbReference type="PROSITE" id="PS00080">
    <property type="entry name" value="MULTICOPPER_OXIDASE2"/>
    <property type="match status" value="1"/>
</dbReference>
<evidence type="ECO:0000259" key="4">
    <source>
        <dbReference type="Pfam" id="PF07731"/>
    </source>
</evidence>
<dbReference type="InterPro" id="IPR002355">
    <property type="entry name" value="Cu_oxidase_Cu_BS"/>
</dbReference>
<evidence type="ECO:0000259" key="5">
    <source>
        <dbReference type="Pfam" id="PF07732"/>
    </source>
</evidence>
<dbReference type="InterPro" id="IPR008972">
    <property type="entry name" value="Cupredoxin"/>
</dbReference>
<dbReference type="InterPro" id="IPR011706">
    <property type="entry name" value="Cu-oxidase_C"/>
</dbReference>
<evidence type="ECO:0000259" key="3">
    <source>
        <dbReference type="Pfam" id="PF00394"/>
    </source>
</evidence>
<dbReference type="Pfam" id="PF00394">
    <property type="entry name" value="Cu-oxidase"/>
    <property type="match status" value="1"/>
</dbReference>
<keyword evidence="2" id="KW-0560">Oxidoreductase</keyword>
<dbReference type="Proteomes" id="UP000581135">
    <property type="component" value="Unassembled WGS sequence"/>
</dbReference>
<reference evidence="6 7" key="1">
    <citation type="submission" date="2020-08" db="EMBL/GenBank/DDBJ databases">
        <title>Genomic Encyclopedia of Type Strains, Phase III (KMG-III): the genomes of soil and plant-associated and newly described type strains.</title>
        <authorList>
            <person name="Whitman W."/>
        </authorList>
    </citation>
    <scope>NUCLEOTIDE SEQUENCE [LARGE SCALE GENOMIC DNA]</scope>
    <source>
        <strain evidence="6 7">CECT 8803</strain>
    </source>
</reference>
<organism evidence="6 7">
    <name type="scientific">Limibacillus halophilus</name>
    <dbReference type="NCBI Taxonomy" id="1579333"/>
    <lineage>
        <taxon>Bacteria</taxon>
        <taxon>Pseudomonadati</taxon>
        <taxon>Pseudomonadota</taxon>
        <taxon>Alphaproteobacteria</taxon>
        <taxon>Rhodospirillales</taxon>
        <taxon>Rhodovibrionaceae</taxon>
        <taxon>Limibacillus</taxon>
    </lineage>
</organism>
<dbReference type="PROSITE" id="PS51318">
    <property type="entry name" value="TAT"/>
    <property type="match status" value="1"/>
</dbReference>
<sequence>MTITRRQFLQTAALTTGGLLLPGVARSDEGGWTRLRAAPAEAMLLDGKPDDPMTAVWAYEGTVPGLPLRFRKGERAKIRLQNGLEQPTSIHWHGLRVPNAMDGVAGLTQAAVEPGDSFDYEFVVPDSGTYWYHSHNRSWEQVARGLYGTLVVEEENPPAVDHDLTLAIDDWRIADDGQIHEDSFGSMMDLSHAGRMGNWLTVNGKSLAKFNVSAGDRLRLRLLNAANARIFDLDLSPAESTLIALDGQPVTPRRLDGPLKLAPGQRADLIVDLTGEPGSRLVLNAVSGGDPVEAAVFEYDQTEGRDRIAGRPEGALEAPQRPPLDHANMVEQGLLMEGGAMGRMESGRFQGQEMTPRELMSFGKIWTFNGVAGDMSDMHDPLLRVERGRSVAIDMFNDTRFPHAMHLHGHHFQVLEIDREPARHQDWMDTVLMFPGERLKIGFVADNPGKWLFHCHMLEHHAAGMGTWLEVGT</sequence>
<dbReference type="Gene3D" id="2.60.40.420">
    <property type="entry name" value="Cupredoxins - blue copper proteins"/>
    <property type="match status" value="3"/>
</dbReference>
<evidence type="ECO:0000313" key="7">
    <source>
        <dbReference type="Proteomes" id="UP000581135"/>
    </source>
</evidence>
<dbReference type="InterPro" id="IPR006311">
    <property type="entry name" value="TAT_signal"/>
</dbReference>
<dbReference type="CDD" id="cd13861">
    <property type="entry name" value="CuRO_1_CumA_like"/>
    <property type="match status" value="1"/>
</dbReference>
<dbReference type="GO" id="GO:0016491">
    <property type="term" value="F:oxidoreductase activity"/>
    <property type="evidence" value="ECO:0007669"/>
    <property type="project" value="UniProtKB-KW"/>
</dbReference>
<dbReference type="GO" id="GO:0005507">
    <property type="term" value="F:copper ion binding"/>
    <property type="evidence" value="ECO:0007669"/>
    <property type="project" value="InterPro"/>
</dbReference>
<accession>A0A839SYM8</accession>
<feature type="domain" description="Plastocyanin-like" evidence="5">
    <location>
        <begin position="50"/>
        <end position="156"/>
    </location>
</feature>
<evidence type="ECO:0000313" key="6">
    <source>
        <dbReference type="EMBL" id="MBB3066780.1"/>
    </source>
</evidence>
<dbReference type="RefSeq" id="WP_183417601.1">
    <property type="nucleotide sequence ID" value="NZ_JACHXA010000010.1"/>
</dbReference>
<name>A0A839SYM8_9PROT</name>
<evidence type="ECO:0000256" key="1">
    <source>
        <dbReference type="ARBA" id="ARBA00022723"/>
    </source>
</evidence>
<dbReference type="InterPro" id="IPR001117">
    <property type="entry name" value="Cu-oxidase_2nd"/>
</dbReference>
<feature type="domain" description="Plastocyanin-like" evidence="3">
    <location>
        <begin position="165"/>
        <end position="281"/>
    </location>
</feature>
<keyword evidence="7" id="KW-1185">Reference proteome</keyword>
<dbReference type="Pfam" id="PF07731">
    <property type="entry name" value="Cu-oxidase_2"/>
    <property type="match status" value="1"/>
</dbReference>
<dbReference type="SUPFAM" id="SSF49503">
    <property type="entry name" value="Cupredoxins"/>
    <property type="match status" value="3"/>
</dbReference>
<comment type="caution">
    <text evidence="6">The sequence shown here is derived from an EMBL/GenBank/DDBJ whole genome shotgun (WGS) entry which is preliminary data.</text>
</comment>
<dbReference type="InterPro" id="IPR033138">
    <property type="entry name" value="Cu_oxidase_CS"/>
</dbReference>
<dbReference type="EMBL" id="JACHXA010000010">
    <property type="protein sequence ID" value="MBB3066780.1"/>
    <property type="molecule type" value="Genomic_DNA"/>
</dbReference>
<dbReference type="InterPro" id="IPR045087">
    <property type="entry name" value="Cu-oxidase_fam"/>
</dbReference>
<feature type="domain" description="Plastocyanin-like" evidence="4">
    <location>
        <begin position="372"/>
        <end position="471"/>
    </location>
</feature>
<protein>
    <submittedName>
        <fullName evidence="6">FtsP/CotA-like multicopper oxidase with cupredoxin domain</fullName>
    </submittedName>
</protein>
<keyword evidence="1" id="KW-0479">Metal-binding</keyword>
<dbReference type="Pfam" id="PF07732">
    <property type="entry name" value="Cu-oxidase_3"/>
    <property type="match status" value="1"/>
</dbReference>
<dbReference type="PANTHER" id="PTHR11709">
    <property type="entry name" value="MULTI-COPPER OXIDASE"/>
    <property type="match status" value="1"/>
</dbReference>
<evidence type="ECO:0000256" key="2">
    <source>
        <dbReference type="ARBA" id="ARBA00023002"/>
    </source>
</evidence>
<proteinExistence type="predicted"/>
<dbReference type="InterPro" id="IPR011707">
    <property type="entry name" value="Cu-oxidase-like_N"/>
</dbReference>
<dbReference type="PROSITE" id="PS00079">
    <property type="entry name" value="MULTICOPPER_OXIDASE1"/>
    <property type="match status" value="1"/>
</dbReference>